<sequence length="284" mass="32223">MEWIVGENPNDLLFIATKEPIDHGSRHSEKRQSDAKMRLLDLVNKGVEASLVQLLETGLLHADPHPGNLRYTSSGHIGYTHLLFFSPFSSLIVIGDLDIHMVKAHLSPIWTRFLDFGLLCRMERRHQLAMLAAIVHIVNADWASLVHALTEMDVGRPGTNIRRFTMDLEDALGEVEYTDGIPDVKFSLVLGKIWSVALKYHFRMPPYYTLVLRSLASLEGLAIAADPNFKTFEAAYPYVVQKLLTDNSAATRGILHLVVFNRQKEFQWRKLALLFRLGAMRYAD</sequence>
<proteinExistence type="inferred from homology"/>
<evidence type="ECO:0000256" key="1">
    <source>
        <dbReference type="ARBA" id="ARBA00009670"/>
    </source>
</evidence>
<name>A0ABC8QTR8_9AQUA</name>
<dbReference type="PANTHER" id="PTHR10566:SF123">
    <property type="entry name" value="PROTEIN KINASE SUPERFAMILY PROTEIN"/>
    <property type="match status" value="1"/>
</dbReference>
<protein>
    <recommendedName>
        <fullName evidence="2">ABC1 atypical kinase-like domain-containing protein</fullName>
    </recommendedName>
</protein>
<organism evidence="3 4">
    <name type="scientific">Ilex paraguariensis</name>
    <name type="common">yerba mate</name>
    <dbReference type="NCBI Taxonomy" id="185542"/>
    <lineage>
        <taxon>Eukaryota</taxon>
        <taxon>Viridiplantae</taxon>
        <taxon>Streptophyta</taxon>
        <taxon>Embryophyta</taxon>
        <taxon>Tracheophyta</taxon>
        <taxon>Spermatophyta</taxon>
        <taxon>Magnoliopsida</taxon>
        <taxon>eudicotyledons</taxon>
        <taxon>Gunneridae</taxon>
        <taxon>Pentapetalae</taxon>
        <taxon>asterids</taxon>
        <taxon>campanulids</taxon>
        <taxon>Aquifoliales</taxon>
        <taxon>Aquifoliaceae</taxon>
        <taxon>Ilex</taxon>
    </lineage>
</organism>
<evidence type="ECO:0000259" key="2">
    <source>
        <dbReference type="Pfam" id="PF03109"/>
    </source>
</evidence>
<reference evidence="3 4" key="1">
    <citation type="submission" date="2024-02" db="EMBL/GenBank/DDBJ databases">
        <authorList>
            <person name="Vignale AGUSTIN F."/>
            <person name="Sosa J E."/>
            <person name="Modenutti C."/>
        </authorList>
    </citation>
    <scope>NUCLEOTIDE SEQUENCE [LARGE SCALE GENOMIC DNA]</scope>
</reference>
<dbReference type="InterPro" id="IPR050154">
    <property type="entry name" value="UbiB_kinase"/>
</dbReference>
<dbReference type="PANTHER" id="PTHR10566">
    <property type="entry name" value="CHAPERONE-ACTIVITY OF BC1 COMPLEX CABC1 -RELATED"/>
    <property type="match status" value="1"/>
</dbReference>
<comment type="caution">
    <text evidence="3">The sequence shown here is derived from an EMBL/GenBank/DDBJ whole genome shotgun (WGS) entry which is preliminary data.</text>
</comment>
<feature type="domain" description="ABC1 atypical kinase-like" evidence="2">
    <location>
        <begin position="1"/>
        <end position="147"/>
    </location>
</feature>
<dbReference type="AlphaFoldDB" id="A0ABC8QTR8"/>
<evidence type="ECO:0000313" key="3">
    <source>
        <dbReference type="EMBL" id="CAK9136146.1"/>
    </source>
</evidence>
<comment type="similarity">
    <text evidence="1">Belongs to the protein kinase superfamily. ADCK protein kinase family.</text>
</comment>
<dbReference type="InterPro" id="IPR004147">
    <property type="entry name" value="ABC1_dom"/>
</dbReference>
<dbReference type="Pfam" id="PF03109">
    <property type="entry name" value="ABC1"/>
    <property type="match status" value="1"/>
</dbReference>
<gene>
    <name evidence="3" type="ORF">ILEXP_LOCUS3121</name>
</gene>
<keyword evidence="4" id="KW-1185">Reference proteome</keyword>
<dbReference type="Proteomes" id="UP001642360">
    <property type="component" value="Unassembled WGS sequence"/>
</dbReference>
<evidence type="ECO:0000313" key="4">
    <source>
        <dbReference type="Proteomes" id="UP001642360"/>
    </source>
</evidence>
<dbReference type="EMBL" id="CAUOFW020000737">
    <property type="protein sequence ID" value="CAK9136146.1"/>
    <property type="molecule type" value="Genomic_DNA"/>
</dbReference>
<accession>A0ABC8QTR8</accession>